<accession>A0A518D735</accession>
<dbReference type="Proteomes" id="UP000317429">
    <property type="component" value="Chromosome"/>
</dbReference>
<sequence length="82" mass="9564">MVRITIDDELKRRLEATDGPVELCDAKGKVVGFVRVETPPNWRDYWIDDEPKLSREEIDRRLNSPKPGLTTEQVKAKLRELM</sequence>
<evidence type="ECO:0000313" key="2">
    <source>
        <dbReference type="Proteomes" id="UP000317429"/>
    </source>
</evidence>
<proteinExistence type="predicted"/>
<organism evidence="1 2">
    <name type="scientific">Pirellulimonas nuda</name>
    <dbReference type="NCBI Taxonomy" id="2528009"/>
    <lineage>
        <taxon>Bacteria</taxon>
        <taxon>Pseudomonadati</taxon>
        <taxon>Planctomycetota</taxon>
        <taxon>Planctomycetia</taxon>
        <taxon>Pirellulales</taxon>
        <taxon>Lacipirellulaceae</taxon>
        <taxon>Pirellulimonas</taxon>
    </lineage>
</organism>
<dbReference type="AlphaFoldDB" id="A0A518D735"/>
<dbReference type="OrthoDB" id="9925418at2"/>
<dbReference type="EMBL" id="CP036291">
    <property type="protein sequence ID" value="QDU87292.1"/>
    <property type="molecule type" value="Genomic_DNA"/>
</dbReference>
<protein>
    <submittedName>
        <fullName evidence="1">Uncharacterized protein</fullName>
    </submittedName>
</protein>
<dbReference type="RefSeq" id="WP_145281261.1">
    <property type="nucleotide sequence ID" value="NZ_CP036291.1"/>
</dbReference>
<dbReference type="KEGG" id="pnd:Pla175_06510"/>
<keyword evidence="2" id="KW-1185">Reference proteome</keyword>
<reference evidence="1 2" key="1">
    <citation type="submission" date="2019-02" db="EMBL/GenBank/DDBJ databases">
        <title>Deep-cultivation of Planctomycetes and their phenomic and genomic characterization uncovers novel biology.</title>
        <authorList>
            <person name="Wiegand S."/>
            <person name="Jogler M."/>
            <person name="Boedeker C."/>
            <person name="Pinto D."/>
            <person name="Vollmers J."/>
            <person name="Rivas-Marin E."/>
            <person name="Kohn T."/>
            <person name="Peeters S.H."/>
            <person name="Heuer A."/>
            <person name="Rast P."/>
            <person name="Oberbeckmann S."/>
            <person name="Bunk B."/>
            <person name="Jeske O."/>
            <person name="Meyerdierks A."/>
            <person name="Storesund J.E."/>
            <person name="Kallscheuer N."/>
            <person name="Luecker S."/>
            <person name="Lage O.M."/>
            <person name="Pohl T."/>
            <person name="Merkel B.J."/>
            <person name="Hornburger P."/>
            <person name="Mueller R.-W."/>
            <person name="Bruemmer F."/>
            <person name="Labrenz M."/>
            <person name="Spormann A.M."/>
            <person name="Op den Camp H."/>
            <person name="Overmann J."/>
            <person name="Amann R."/>
            <person name="Jetten M.S.M."/>
            <person name="Mascher T."/>
            <person name="Medema M.H."/>
            <person name="Devos D.P."/>
            <person name="Kaster A.-K."/>
            <person name="Ovreas L."/>
            <person name="Rohde M."/>
            <person name="Galperin M.Y."/>
            <person name="Jogler C."/>
        </authorList>
    </citation>
    <scope>NUCLEOTIDE SEQUENCE [LARGE SCALE GENOMIC DNA]</scope>
    <source>
        <strain evidence="1 2">Pla175</strain>
    </source>
</reference>
<evidence type="ECO:0000313" key="1">
    <source>
        <dbReference type="EMBL" id="QDU87292.1"/>
    </source>
</evidence>
<name>A0A518D735_9BACT</name>
<gene>
    <name evidence="1" type="ORF">Pla175_06510</name>
</gene>